<dbReference type="SUPFAM" id="SSF48452">
    <property type="entry name" value="TPR-like"/>
    <property type="match status" value="1"/>
</dbReference>
<gene>
    <name evidence="1" type="ORF">AMON00008_LOCUS29236</name>
</gene>
<dbReference type="EMBL" id="HBNR01042075">
    <property type="protein sequence ID" value="CAE4601470.1"/>
    <property type="molecule type" value="Transcribed_RNA"/>
</dbReference>
<dbReference type="Gene3D" id="1.25.40.10">
    <property type="entry name" value="Tetratricopeptide repeat domain"/>
    <property type="match status" value="1"/>
</dbReference>
<evidence type="ECO:0000313" key="1">
    <source>
        <dbReference type="EMBL" id="CAE4601470.1"/>
    </source>
</evidence>
<protein>
    <submittedName>
        <fullName evidence="1">Uncharacterized protein</fullName>
    </submittedName>
</protein>
<name>A0A7S4R365_9DINO</name>
<reference evidence="1" key="1">
    <citation type="submission" date="2021-01" db="EMBL/GenBank/DDBJ databases">
        <authorList>
            <person name="Corre E."/>
            <person name="Pelletier E."/>
            <person name="Niang G."/>
            <person name="Scheremetjew M."/>
            <person name="Finn R."/>
            <person name="Kale V."/>
            <person name="Holt S."/>
            <person name="Cochrane G."/>
            <person name="Meng A."/>
            <person name="Brown T."/>
            <person name="Cohen L."/>
        </authorList>
    </citation>
    <scope>NUCLEOTIDE SEQUENCE</scope>
    <source>
        <strain evidence="1">CCMP3105</strain>
    </source>
</reference>
<dbReference type="AlphaFoldDB" id="A0A7S4R365"/>
<organism evidence="1">
    <name type="scientific">Alexandrium monilatum</name>
    <dbReference type="NCBI Taxonomy" id="311494"/>
    <lineage>
        <taxon>Eukaryota</taxon>
        <taxon>Sar</taxon>
        <taxon>Alveolata</taxon>
        <taxon>Dinophyceae</taxon>
        <taxon>Gonyaulacales</taxon>
        <taxon>Pyrocystaceae</taxon>
        <taxon>Alexandrium</taxon>
    </lineage>
</organism>
<proteinExistence type="predicted"/>
<sequence length="347" mass="36834">MAQAISARTMAQGFRRCGRQRARPLHVAASVSLAGALLASWPWESAENPRLREGFATVARRTALGAAAAALSSPCRAEAAEGAAASEERPASAAAAEEAIRAFQAGDFASAEKAWRSAVALQPGDAYSWASLGTCVSIRAQENIGLDEPLTPGSEARLQEALDCLDRAISLGLVRDPVVLNQRANLFTVWRRWSDAKEAYAEAVKVAPVGIASIPRENLALTLFQLGEDASAEREAAALLLKDPNFVDARALLAAVRWARGDTVAAENSWSEICEGVRPPEPTNLLGRAVRDAGLAVGISKYVPRAGGLEFCETYSTLDAVRGRWPPRAVAAYRSFLARRGGSEAPA</sequence>
<dbReference type="InterPro" id="IPR011990">
    <property type="entry name" value="TPR-like_helical_dom_sf"/>
</dbReference>
<accession>A0A7S4R365</accession>